<keyword evidence="3" id="KW-1185">Reference proteome</keyword>
<feature type="domain" description="HTH cro/C1-type" evidence="1">
    <location>
        <begin position="11"/>
        <end position="66"/>
    </location>
</feature>
<evidence type="ECO:0000313" key="2">
    <source>
        <dbReference type="EMBL" id="MCG6559346.1"/>
    </source>
</evidence>
<comment type="caution">
    <text evidence="2">The sequence shown here is derived from an EMBL/GenBank/DDBJ whole genome shotgun (WGS) entry which is preliminary data.</text>
</comment>
<dbReference type="CDD" id="cd00093">
    <property type="entry name" value="HTH_XRE"/>
    <property type="match status" value="1"/>
</dbReference>
<evidence type="ECO:0000259" key="1">
    <source>
        <dbReference type="PROSITE" id="PS50943"/>
    </source>
</evidence>
<dbReference type="RefSeq" id="WP_238905499.1">
    <property type="nucleotide sequence ID" value="NZ_JAKOEM010000013.1"/>
</dbReference>
<gene>
    <name evidence="2" type="ORF">MB818_14125</name>
</gene>
<dbReference type="InterPro" id="IPR010982">
    <property type="entry name" value="Lambda_DNA-bd_dom_sf"/>
</dbReference>
<dbReference type="Gene3D" id="1.10.260.40">
    <property type="entry name" value="lambda repressor-like DNA-binding domains"/>
    <property type="match status" value="1"/>
</dbReference>
<dbReference type="SUPFAM" id="SSF47413">
    <property type="entry name" value="lambda repressor-like DNA-binding domains"/>
    <property type="match status" value="1"/>
</dbReference>
<dbReference type="Proteomes" id="UP001165279">
    <property type="component" value="Unassembled WGS sequence"/>
</dbReference>
<evidence type="ECO:0000313" key="3">
    <source>
        <dbReference type="Proteomes" id="UP001165279"/>
    </source>
</evidence>
<reference evidence="2" key="1">
    <citation type="submission" date="2022-02" db="EMBL/GenBank/DDBJ databases">
        <title>The genome sequence of Ruegeria sp. 1NDH52C.</title>
        <authorList>
            <person name="Du J."/>
        </authorList>
    </citation>
    <scope>NUCLEOTIDE SEQUENCE</scope>
    <source>
        <strain evidence="2">1NDH52C</strain>
    </source>
</reference>
<name>A0ABS9NYN7_9RHOB</name>
<organism evidence="2 3">
    <name type="scientific">Ruegeria alba</name>
    <dbReference type="NCBI Taxonomy" id="2916756"/>
    <lineage>
        <taxon>Bacteria</taxon>
        <taxon>Pseudomonadati</taxon>
        <taxon>Pseudomonadota</taxon>
        <taxon>Alphaproteobacteria</taxon>
        <taxon>Rhodobacterales</taxon>
        <taxon>Roseobacteraceae</taxon>
        <taxon>Ruegeria</taxon>
    </lineage>
</organism>
<dbReference type="PROSITE" id="PS50943">
    <property type="entry name" value="HTH_CROC1"/>
    <property type="match status" value="1"/>
</dbReference>
<dbReference type="Pfam" id="PF01381">
    <property type="entry name" value="HTH_3"/>
    <property type="match status" value="1"/>
</dbReference>
<dbReference type="InterPro" id="IPR001387">
    <property type="entry name" value="Cro/C1-type_HTH"/>
</dbReference>
<accession>A0ABS9NYN7</accession>
<protein>
    <submittedName>
        <fullName evidence="2">Helix-turn-helix domain-containing protein</fullName>
    </submittedName>
</protein>
<proteinExistence type="predicted"/>
<sequence length="93" mass="10121">MTSKTDVASHLEMAIKLSGKTQREIANEAGYSNSNIISMMKNGITKIPVEKIPALAAATGVEPAPFIRLALQECMPETWKVIHANLEALKEDI</sequence>
<dbReference type="EMBL" id="JAKOEM010000013">
    <property type="protein sequence ID" value="MCG6559346.1"/>
    <property type="molecule type" value="Genomic_DNA"/>
</dbReference>